<dbReference type="Gene3D" id="1.25.40.10">
    <property type="entry name" value="Tetratricopeptide repeat domain"/>
    <property type="match status" value="3"/>
</dbReference>
<keyword evidence="5" id="KW-1185">Reference proteome</keyword>
<dbReference type="OrthoDB" id="9766710at2"/>
<feature type="repeat" description="TPR" evidence="3">
    <location>
        <begin position="436"/>
        <end position="469"/>
    </location>
</feature>
<evidence type="ECO:0000256" key="1">
    <source>
        <dbReference type="ARBA" id="ARBA00022737"/>
    </source>
</evidence>
<dbReference type="InterPro" id="IPR051685">
    <property type="entry name" value="Ycf3/AcsC/BcsC/TPR_MFPF"/>
</dbReference>
<evidence type="ECO:0000313" key="4">
    <source>
        <dbReference type="EMBL" id="ACS81710.1"/>
    </source>
</evidence>
<dbReference type="SUPFAM" id="SSF48452">
    <property type="entry name" value="TPR-like"/>
    <property type="match status" value="4"/>
</dbReference>
<dbReference type="InterPro" id="IPR019734">
    <property type="entry name" value="TPR_rpt"/>
</dbReference>
<organism evidence="4 5">
    <name type="scientific">Maridesulfovibrio salexigens (strain ATCC 14822 / DSM 2638 / NCIMB 8403 / VKM B-1763)</name>
    <name type="common">Desulfovibrio salexigens</name>
    <dbReference type="NCBI Taxonomy" id="526222"/>
    <lineage>
        <taxon>Bacteria</taxon>
        <taxon>Pseudomonadati</taxon>
        <taxon>Thermodesulfobacteriota</taxon>
        <taxon>Desulfovibrionia</taxon>
        <taxon>Desulfovibrionales</taxon>
        <taxon>Desulfovibrionaceae</taxon>
        <taxon>Maridesulfovibrio</taxon>
    </lineage>
</organism>
<evidence type="ECO:0000256" key="3">
    <source>
        <dbReference type="PROSITE-ProRule" id="PRU00339"/>
    </source>
</evidence>
<dbReference type="STRING" id="526222.Desal_3664"/>
<gene>
    <name evidence="4" type="ordered locus">Desal_3664</name>
</gene>
<dbReference type="eggNOG" id="COG0457">
    <property type="taxonomic scope" value="Bacteria"/>
</dbReference>
<dbReference type="Pfam" id="PF13174">
    <property type="entry name" value="TPR_6"/>
    <property type="match status" value="1"/>
</dbReference>
<evidence type="ECO:0000256" key="2">
    <source>
        <dbReference type="ARBA" id="ARBA00022803"/>
    </source>
</evidence>
<dbReference type="Pfam" id="PF14559">
    <property type="entry name" value="TPR_19"/>
    <property type="match status" value="1"/>
</dbReference>
<dbReference type="SMART" id="SM00028">
    <property type="entry name" value="TPR"/>
    <property type="match status" value="8"/>
</dbReference>
<accession>C6BU01</accession>
<protein>
    <submittedName>
        <fullName evidence="4">Tetratricopeptide TPR_2 repeat protein</fullName>
    </submittedName>
</protein>
<evidence type="ECO:0000313" key="5">
    <source>
        <dbReference type="Proteomes" id="UP000002601"/>
    </source>
</evidence>
<dbReference type="RefSeq" id="WP_015853526.1">
    <property type="nucleotide sequence ID" value="NC_012881.1"/>
</dbReference>
<dbReference type="PANTHER" id="PTHR44943:SF8">
    <property type="entry name" value="TPR REPEAT-CONTAINING PROTEIN MJ0263"/>
    <property type="match status" value="1"/>
</dbReference>
<feature type="repeat" description="TPR" evidence="3">
    <location>
        <begin position="505"/>
        <end position="538"/>
    </location>
</feature>
<sequence>MIQTTGSSRCPLKVVAATTLLVLLMLQGCATKNTALPEFQLPLSPEAQLTYDYLVYMDYRTRLAQAYSGLKTPQTINEVAKLQNEALTVLNRIIAAEPQEKLYLDKFALYWTSQQIDEARATLKEALALYPDSRDLNISLANTYLVDNRNADAEAVLKEYLLKNPEDLIVTGHLARIYLEQNKFAQALDILKVIPKDKRTAQIHYLHAKSSAGLGLTRQAIRSLRKAVEVKPDFIEAWGELAYMHELEKDYDSAEQIYTKMLEFPDVSNHIRLRLMELCLKLNNPERALKLAIEGPRSKAFLLEAAQLFISGKFYGQASILLDLFAQQKSIPDSYYFFKASIAFEGEDDPGKALGYLNKISPQSEHYDRSLQFRAHLLMDLKRNKEALEIIRIGEEKFPEEANFYLLEAGLHSEAGDSKAAKDALLRGNTNIPGHTQILFQLGVMEEQEGNLDQTLKYMEQIISGSPDHADALNFIGYILADRNEQLDRAMVLISRANRLEPDNGYILDSLAWVNYRMGNFEEAWKIIKRAISLRPKQPELWDHYGDIAAALGKKKSAAKGYRKALELKPENAEQIRKKLEEL</sequence>
<dbReference type="EMBL" id="CP001649">
    <property type="protein sequence ID" value="ACS81710.1"/>
    <property type="molecule type" value="Genomic_DNA"/>
</dbReference>
<keyword evidence="1" id="KW-0677">Repeat</keyword>
<dbReference type="Pfam" id="PF13432">
    <property type="entry name" value="TPR_16"/>
    <property type="match status" value="1"/>
</dbReference>
<dbReference type="HOGENOM" id="CLU_007251_3_0_7"/>
<feature type="repeat" description="TPR" evidence="3">
    <location>
        <begin position="539"/>
        <end position="572"/>
    </location>
</feature>
<dbReference type="Proteomes" id="UP000002601">
    <property type="component" value="Chromosome"/>
</dbReference>
<proteinExistence type="predicted"/>
<dbReference type="KEGG" id="dsa:Desal_3664"/>
<name>C6BU01_MARSD</name>
<keyword evidence="2 3" id="KW-0802">TPR repeat</keyword>
<dbReference type="InterPro" id="IPR011990">
    <property type="entry name" value="TPR-like_helical_dom_sf"/>
</dbReference>
<dbReference type="PANTHER" id="PTHR44943">
    <property type="entry name" value="CELLULOSE SYNTHASE OPERON PROTEIN C"/>
    <property type="match status" value="1"/>
</dbReference>
<dbReference type="PROSITE" id="PS50005">
    <property type="entry name" value="TPR"/>
    <property type="match status" value="3"/>
</dbReference>
<dbReference type="AlphaFoldDB" id="C6BU01"/>
<reference evidence="4 5" key="1">
    <citation type="submission" date="2009-06" db="EMBL/GenBank/DDBJ databases">
        <title>Complete sequence of Desulfovibrio salexigens DSM 2638.</title>
        <authorList>
            <consortium name="US DOE Joint Genome Institute"/>
            <person name="Lucas S."/>
            <person name="Copeland A."/>
            <person name="Lapidus A."/>
            <person name="Glavina del Rio T."/>
            <person name="Tice H."/>
            <person name="Bruce D."/>
            <person name="Goodwin L."/>
            <person name="Pitluck S."/>
            <person name="Munk A.C."/>
            <person name="Brettin T."/>
            <person name="Detter J.C."/>
            <person name="Han C."/>
            <person name="Tapia R."/>
            <person name="Larimer F."/>
            <person name="Land M."/>
            <person name="Hauser L."/>
            <person name="Kyrpides N."/>
            <person name="Anderson I."/>
            <person name="Wall J.D."/>
            <person name="Arkin A.P."/>
            <person name="Dehal P."/>
            <person name="Chivian D."/>
            <person name="Giles B."/>
            <person name="Hazen T.C."/>
        </authorList>
    </citation>
    <scope>NUCLEOTIDE SEQUENCE [LARGE SCALE GENOMIC DNA]</scope>
    <source>
        <strain evidence="5">ATCC 14822 / DSM 2638 / NCIMB 8403 / VKM B-1763</strain>
    </source>
</reference>